<evidence type="ECO:0000313" key="2">
    <source>
        <dbReference type="Proteomes" id="UP000053599"/>
    </source>
</evidence>
<evidence type="ECO:0000313" key="1">
    <source>
        <dbReference type="EMBL" id="KIV84516.1"/>
    </source>
</evidence>
<name>A0A0D1X9N0_9EURO</name>
<organism evidence="1 2">
    <name type="scientific">Exophiala sideris</name>
    <dbReference type="NCBI Taxonomy" id="1016849"/>
    <lineage>
        <taxon>Eukaryota</taxon>
        <taxon>Fungi</taxon>
        <taxon>Dikarya</taxon>
        <taxon>Ascomycota</taxon>
        <taxon>Pezizomycotina</taxon>
        <taxon>Eurotiomycetes</taxon>
        <taxon>Chaetothyriomycetidae</taxon>
        <taxon>Chaetothyriales</taxon>
        <taxon>Herpotrichiellaceae</taxon>
        <taxon>Exophiala</taxon>
    </lineage>
</organism>
<accession>A0A0D1X9N0</accession>
<protein>
    <submittedName>
        <fullName evidence="1">Uncharacterized protein</fullName>
    </submittedName>
</protein>
<dbReference type="HOGENOM" id="CLU_1396336_0_0_1"/>
<dbReference type="EMBL" id="KN846951">
    <property type="protein sequence ID" value="KIV84516.1"/>
    <property type="molecule type" value="Genomic_DNA"/>
</dbReference>
<sequence length="195" mass="22412">MSENSSQSVSCGRACQHTERGNFDMKTDYMNLVRRLHDASDLIQDKVSNVSTWGQFEKPNGDGDMFSGEQLWDEYVALRASVWGEMSDDSSLQYLHSQHAKEYRRKWGWPEFQPGVGVFRELSRLQPEHASELQHDLAKHQAIDSAWERLLSTITICTSVMERERLPAAMLRRLDDYLSRLTLGALTMPAAEHHK</sequence>
<proteinExistence type="predicted"/>
<dbReference type="AlphaFoldDB" id="A0A0D1X9N0"/>
<reference evidence="1 2" key="1">
    <citation type="submission" date="2015-01" db="EMBL/GenBank/DDBJ databases">
        <title>The Genome Sequence of Exophiala sideris CBS121828.</title>
        <authorList>
            <consortium name="The Broad Institute Genomics Platform"/>
            <person name="Cuomo C."/>
            <person name="de Hoog S."/>
            <person name="Gorbushina A."/>
            <person name="Stielow B."/>
            <person name="Teixiera M."/>
            <person name="Abouelleil A."/>
            <person name="Chapman S.B."/>
            <person name="Priest M."/>
            <person name="Young S.K."/>
            <person name="Wortman J."/>
            <person name="Nusbaum C."/>
            <person name="Birren B."/>
        </authorList>
    </citation>
    <scope>NUCLEOTIDE SEQUENCE [LARGE SCALE GENOMIC DNA]</scope>
    <source>
        <strain evidence="1 2">CBS 121828</strain>
    </source>
</reference>
<gene>
    <name evidence="1" type="ORF">PV11_00291</name>
</gene>
<dbReference type="OrthoDB" id="10470694at2759"/>
<dbReference type="Proteomes" id="UP000053599">
    <property type="component" value="Unassembled WGS sequence"/>
</dbReference>